<dbReference type="Gene3D" id="3.20.20.80">
    <property type="entry name" value="Glycosidases"/>
    <property type="match status" value="1"/>
</dbReference>
<dbReference type="PANTHER" id="PTHR10353:SF53">
    <property type="entry name" value="BETA-1,4-GLUCOSIDASE (EUROFUNG)"/>
    <property type="match status" value="1"/>
</dbReference>
<dbReference type="GO" id="GO:0008422">
    <property type="term" value="F:beta-glucosidase activity"/>
    <property type="evidence" value="ECO:0007669"/>
    <property type="project" value="TreeGrafter"/>
</dbReference>
<dbReference type="Pfam" id="PF00232">
    <property type="entry name" value="Glyco_hydro_1"/>
    <property type="match status" value="1"/>
</dbReference>
<evidence type="ECO:0000313" key="2">
    <source>
        <dbReference type="EMBL" id="KAK7683403.1"/>
    </source>
</evidence>
<dbReference type="Proteomes" id="UP001385951">
    <property type="component" value="Unassembled WGS sequence"/>
</dbReference>
<dbReference type="GO" id="GO:0005975">
    <property type="term" value="P:carbohydrate metabolic process"/>
    <property type="evidence" value="ECO:0007669"/>
    <property type="project" value="InterPro"/>
</dbReference>
<name>A0AAW0G0G7_9APHY</name>
<comment type="caution">
    <text evidence="2">The sequence shown here is derived from an EMBL/GenBank/DDBJ whole genome shotgun (WGS) entry which is preliminary data.</text>
</comment>
<organism evidence="2 3">
    <name type="scientific">Cerrena zonata</name>
    <dbReference type="NCBI Taxonomy" id="2478898"/>
    <lineage>
        <taxon>Eukaryota</taxon>
        <taxon>Fungi</taxon>
        <taxon>Dikarya</taxon>
        <taxon>Basidiomycota</taxon>
        <taxon>Agaricomycotina</taxon>
        <taxon>Agaricomycetes</taxon>
        <taxon>Polyporales</taxon>
        <taxon>Cerrenaceae</taxon>
        <taxon>Cerrena</taxon>
    </lineage>
</organism>
<sequence length="545" mass="61249">MWPAPTLPSRFVGLDVVTHLRRCPPLLHVKSSDSRRCIVNTAELLRNGMCPILSLIFSSYLQTFWFAARRAYQLTLDIHILQDAFRTAVVELVLYKLWVSYSTNTCQPVEVEQHAMWSKFLEAVILSGCLTQLTHAQSLPAPVTSGYSQTDLDRLWQSVEQGGVPVVKANVTRVLEPLANFSVGPEPPRFRPAYLQATTQNIKLPKGFLYGVSTAATQVEGAVKEGGRGPSNWDWGCHNNITVCNNEVPDVTVNEYYQYKQDIQRVKAMGVNAFSFSIAWARILPFGHKGSPVSEEGLQFYDNFIDELLKNGIEPVATLFHWDTPLNLMSQYGAFLNNSIVEDFDNYASIVFQRYGKKVKTWFTFNEPHVYCDQYAAYPYNSLYTGGINATTAPYTCVPNLIKAHAVAVQTYRGLISEGKIAKGKIALKHDGQRPIPFDFNSASDREVVERRADIYIGIFSQPIYVDGNYPKRVLDTIPASILRRFTDEEKKIIKGSADFYAIDSYATIVAKTPPNGIEACAANVNDPNWPSRCFGHRDSHKMLR</sequence>
<reference evidence="2 3" key="1">
    <citation type="submission" date="2022-09" db="EMBL/GenBank/DDBJ databases">
        <authorList>
            <person name="Palmer J.M."/>
        </authorList>
    </citation>
    <scope>NUCLEOTIDE SEQUENCE [LARGE SCALE GENOMIC DNA]</scope>
    <source>
        <strain evidence="2 3">DSM 7382</strain>
    </source>
</reference>
<accession>A0AAW0G0G7</accession>
<evidence type="ECO:0008006" key="4">
    <source>
        <dbReference type="Google" id="ProtNLM"/>
    </source>
</evidence>
<evidence type="ECO:0000313" key="3">
    <source>
        <dbReference type="Proteomes" id="UP001385951"/>
    </source>
</evidence>
<dbReference type="AlphaFoldDB" id="A0AAW0G0G7"/>
<gene>
    <name evidence="2" type="ORF">QCA50_013666</name>
</gene>
<dbReference type="SUPFAM" id="SSF51445">
    <property type="entry name" value="(Trans)glycosidases"/>
    <property type="match status" value="1"/>
</dbReference>
<proteinExistence type="inferred from homology"/>
<dbReference type="PANTHER" id="PTHR10353">
    <property type="entry name" value="GLYCOSYL HYDROLASE"/>
    <property type="match status" value="1"/>
</dbReference>
<protein>
    <recommendedName>
        <fullName evidence="4">Glycoside hydrolase family 1 protein</fullName>
    </recommendedName>
</protein>
<keyword evidence="3" id="KW-1185">Reference proteome</keyword>
<evidence type="ECO:0000256" key="1">
    <source>
        <dbReference type="RuleBase" id="RU003690"/>
    </source>
</evidence>
<dbReference type="InterPro" id="IPR001360">
    <property type="entry name" value="Glyco_hydro_1"/>
</dbReference>
<dbReference type="EMBL" id="JASBNA010000031">
    <property type="protein sequence ID" value="KAK7683403.1"/>
    <property type="molecule type" value="Genomic_DNA"/>
</dbReference>
<dbReference type="InterPro" id="IPR017853">
    <property type="entry name" value="GH"/>
</dbReference>
<comment type="similarity">
    <text evidence="1">Belongs to the glycosyl hydrolase 1 family.</text>
</comment>